<feature type="compositionally biased region" description="Acidic residues" evidence="1">
    <location>
        <begin position="19"/>
        <end position="37"/>
    </location>
</feature>
<dbReference type="Proteomes" id="UP000322899">
    <property type="component" value="Unassembled WGS sequence"/>
</dbReference>
<protein>
    <submittedName>
        <fullName evidence="2">Uncharacterized protein</fullName>
    </submittedName>
</protein>
<feature type="compositionally biased region" description="Low complexity" evidence="1">
    <location>
        <begin position="600"/>
        <end position="619"/>
    </location>
</feature>
<organism evidence="2 3">
    <name type="scientific">Cafeteria roenbergensis</name>
    <name type="common">Marine flagellate</name>
    <dbReference type="NCBI Taxonomy" id="33653"/>
    <lineage>
        <taxon>Eukaryota</taxon>
        <taxon>Sar</taxon>
        <taxon>Stramenopiles</taxon>
        <taxon>Bigyra</taxon>
        <taxon>Opalozoa</taxon>
        <taxon>Bicosoecida</taxon>
        <taxon>Cafeteriaceae</taxon>
        <taxon>Cafeteria</taxon>
    </lineage>
</organism>
<feature type="region of interest" description="Disordered" evidence="1">
    <location>
        <begin position="1"/>
        <end position="53"/>
    </location>
</feature>
<evidence type="ECO:0000313" key="2">
    <source>
        <dbReference type="EMBL" id="KAA0177687.1"/>
    </source>
</evidence>
<feature type="compositionally biased region" description="Low complexity" evidence="1">
    <location>
        <begin position="750"/>
        <end position="763"/>
    </location>
</feature>
<sequence>MAALEAPGEGGGDGGGVAELEESPWDAGLDEEPEADASEAGRDSEGEPSNAVDDVPVLLVNAASFVADAPEATRGDAAVALALVWASLTGISPAEAEAAVFPALGRKPRSRKPHAAAAAAGGGGGDEGSDGSDAEEGDCPAEHEEDGAPGDEKITQQVAPAQPCLPTSAGLCPMPPRLSSAASVEFCVKAESLLAEGRAWHSTATSAAEDAAEALRLVPDSQWLPLPYPASLGGIPTHLLWTAVSAKSPAPAAERVLQRIRECNRDVLWKARAASLVRSLALEAVEAAEARGSAAEAAVRAARARADAVRRAAVALEAEEEASAVAEEAAEERAAKREAEADADAASSDSDDSTGLADGTGSPAASRRKARRRSRRRLAALDREAARADATAASAVQAATIAIALAAEATVEAWRAGPHGRCAVTAQDEYAAEAMASRIVVGAAGAGIEAARPTEAQVAGWVRRAGGGAAWLFAPVGDAAASEAERAPLRAAVAGAEALATERLQLMAGSDAAAVIDAADAGVAATVAAASLLLRGPAAAAAATAAAASSPESRPPAPRSPPSTGPAAGAASAAGRSGAAAEKRRRARAALERVRRAAASDDAAATGEAAGSPLASVASGKGGGASADPSPLASLLAVTLHRHPLLHPQPGVVTSGPGCPPAPRSGTGAVMAAIDERDAVGGSNQVVRALVSGGLGSWALRELRAVEAQWATELGPVPAGKRAGASGTGVPLAGGALGMAKGFGDPSDGRTAAPSPSAAPATSRHSRHSGSSRHGSGAAAASAGGAPAGARVSPPPLPAWLAKSHPPQ</sequence>
<feature type="compositionally biased region" description="Gly residues" evidence="1">
    <location>
        <begin position="8"/>
        <end position="17"/>
    </location>
</feature>
<feature type="region of interest" description="Disordered" evidence="1">
    <location>
        <begin position="546"/>
        <end position="629"/>
    </location>
</feature>
<feature type="region of interest" description="Disordered" evidence="1">
    <location>
        <begin position="321"/>
        <end position="373"/>
    </location>
</feature>
<feature type="compositionally biased region" description="Acidic residues" evidence="1">
    <location>
        <begin position="127"/>
        <end position="149"/>
    </location>
</feature>
<accession>A0A5A8EM14</accession>
<name>A0A5A8EM14_CAFRO</name>
<dbReference type="EMBL" id="VLTO01000003">
    <property type="protein sequence ID" value="KAA0177687.1"/>
    <property type="molecule type" value="Genomic_DNA"/>
</dbReference>
<feature type="compositionally biased region" description="Pro residues" evidence="1">
    <location>
        <begin position="553"/>
        <end position="564"/>
    </location>
</feature>
<feature type="region of interest" description="Disordered" evidence="1">
    <location>
        <begin position="741"/>
        <end position="808"/>
    </location>
</feature>
<dbReference type="AlphaFoldDB" id="A0A5A8EM14"/>
<feature type="compositionally biased region" description="Basic and acidic residues" evidence="1">
    <location>
        <begin position="589"/>
        <end position="599"/>
    </location>
</feature>
<feature type="compositionally biased region" description="Basic and acidic residues" evidence="1">
    <location>
        <begin position="331"/>
        <end position="340"/>
    </location>
</feature>
<feature type="compositionally biased region" description="Low complexity" evidence="1">
    <location>
        <begin position="565"/>
        <end position="580"/>
    </location>
</feature>
<feature type="compositionally biased region" description="Low complexity" evidence="1">
    <location>
        <begin position="772"/>
        <end position="792"/>
    </location>
</feature>
<proteinExistence type="predicted"/>
<gene>
    <name evidence="2" type="ORF">FNF27_00859</name>
</gene>
<feature type="region of interest" description="Disordered" evidence="1">
    <location>
        <begin position="106"/>
        <end position="150"/>
    </location>
</feature>
<reference evidence="2 3" key="1">
    <citation type="submission" date="2019-07" db="EMBL/GenBank/DDBJ databases">
        <title>Genomes of Cafeteria roenbergensis.</title>
        <authorList>
            <person name="Fischer M.G."/>
            <person name="Hackl T."/>
            <person name="Roman M."/>
        </authorList>
    </citation>
    <scope>NUCLEOTIDE SEQUENCE [LARGE SCALE GENOMIC DNA]</scope>
    <source>
        <strain evidence="2 3">E4-10P</strain>
    </source>
</reference>
<evidence type="ECO:0000256" key="1">
    <source>
        <dbReference type="SAM" id="MobiDB-lite"/>
    </source>
</evidence>
<comment type="caution">
    <text evidence="2">The sequence shown here is derived from an EMBL/GenBank/DDBJ whole genome shotgun (WGS) entry which is preliminary data.</text>
</comment>
<evidence type="ECO:0000313" key="3">
    <source>
        <dbReference type="Proteomes" id="UP000322899"/>
    </source>
</evidence>